<evidence type="ECO:0000259" key="1">
    <source>
        <dbReference type="Pfam" id="PF05368"/>
    </source>
</evidence>
<dbReference type="AlphaFoldDB" id="A0A1M5I748"/>
<sequence length="280" mass="29438">MTRVLVTGVRGKTGVPLAGLLAARGVEVLGGSSDPSTVTLDGVRPTAFSWDDPSGWPAATAGVDAVYVVRPDRADAPGLLTDLMATLADGTHVVLLSEQAADQVGPDGWSPAGERAVRESGHSWTMLRPSWFMQVLTDRRFYRDAVAGGDLPFPSAGARVAWIDARDIAAVAAAALLDPGHDGAVHEITGPDALTLPRTAELLTRATGHPVVHSDVPAEEALAGLEGFERELTELTFDRVRAGVFAAVTDTVERVTGRPARSLEEFLADAAPELRPAAQR</sequence>
<feature type="domain" description="NmrA-like" evidence="1">
    <location>
        <begin position="114"/>
        <end position="246"/>
    </location>
</feature>
<dbReference type="InterPro" id="IPR008030">
    <property type="entry name" value="NmrA-like"/>
</dbReference>
<dbReference type="InterPro" id="IPR051604">
    <property type="entry name" value="Ergot_Alk_Oxidoreductase"/>
</dbReference>
<dbReference type="Pfam" id="PF05368">
    <property type="entry name" value="NmrA"/>
    <property type="match status" value="1"/>
</dbReference>
<dbReference type="RefSeq" id="WP_073419959.1">
    <property type="nucleotide sequence ID" value="NZ_FQVX01000002.1"/>
</dbReference>
<accession>A0A1M5I748</accession>
<reference evidence="2 3" key="1">
    <citation type="submission" date="2016-11" db="EMBL/GenBank/DDBJ databases">
        <authorList>
            <person name="Jaros S."/>
            <person name="Januszkiewicz K."/>
            <person name="Wedrychowicz H."/>
        </authorList>
    </citation>
    <scope>NUCLEOTIDE SEQUENCE [LARGE SCALE GENOMIC DNA]</scope>
    <source>
        <strain evidence="2 3">DSM 45408</strain>
    </source>
</reference>
<organism evidence="2 3">
    <name type="scientific">Geodermatophilus nigrescens</name>
    <dbReference type="NCBI Taxonomy" id="1070870"/>
    <lineage>
        <taxon>Bacteria</taxon>
        <taxon>Bacillati</taxon>
        <taxon>Actinomycetota</taxon>
        <taxon>Actinomycetes</taxon>
        <taxon>Geodermatophilales</taxon>
        <taxon>Geodermatophilaceae</taxon>
        <taxon>Geodermatophilus</taxon>
    </lineage>
</organism>
<dbReference type="EMBL" id="FQVX01000002">
    <property type="protein sequence ID" value="SHG24135.1"/>
    <property type="molecule type" value="Genomic_DNA"/>
</dbReference>
<dbReference type="PANTHER" id="PTHR43162">
    <property type="match status" value="1"/>
</dbReference>
<dbReference type="PANTHER" id="PTHR43162:SF1">
    <property type="entry name" value="PRESTALK A DIFFERENTIATION PROTEIN A"/>
    <property type="match status" value="1"/>
</dbReference>
<dbReference type="OrthoDB" id="3510772at2"/>
<protein>
    <submittedName>
        <fullName evidence="2">Uncharacterized conserved protein YbjT, contains NAD(P)-binding and DUF2867 domains</fullName>
    </submittedName>
</protein>
<dbReference type="InterPro" id="IPR036291">
    <property type="entry name" value="NAD(P)-bd_dom_sf"/>
</dbReference>
<dbReference type="Gene3D" id="3.90.25.10">
    <property type="entry name" value="UDP-galactose 4-epimerase, domain 1"/>
    <property type="match status" value="1"/>
</dbReference>
<dbReference type="Proteomes" id="UP000184471">
    <property type="component" value="Unassembled WGS sequence"/>
</dbReference>
<dbReference type="Gene3D" id="3.40.50.720">
    <property type="entry name" value="NAD(P)-binding Rossmann-like Domain"/>
    <property type="match status" value="1"/>
</dbReference>
<proteinExistence type="predicted"/>
<keyword evidence="3" id="KW-1185">Reference proteome</keyword>
<evidence type="ECO:0000313" key="3">
    <source>
        <dbReference type="Proteomes" id="UP000184471"/>
    </source>
</evidence>
<dbReference type="SUPFAM" id="SSF51735">
    <property type="entry name" value="NAD(P)-binding Rossmann-fold domains"/>
    <property type="match status" value="1"/>
</dbReference>
<gene>
    <name evidence="2" type="ORF">SAMN05444351_1932</name>
</gene>
<name>A0A1M5I748_9ACTN</name>
<dbReference type="STRING" id="1070870.SAMN05444351_1932"/>
<evidence type="ECO:0000313" key="2">
    <source>
        <dbReference type="EMBL" id="SHG24135.1"/>
    </source>
</evidence>